<comment type="similarity">
    <text evidence="1">Belongs to the ABC transporter superfamily.</text>
</comment>
<dbReference type="Pfam" id="PF00005">
    <property type="entry name" value="ABC_tran"/>
    <property type="match status" value="1"/>
</dbReference>
<dbReference type="PANTHER" id="PTHR43776:SF8">
    <property type="entry name" value="ABC TRANSPORTER, ATP-BINDING PROTEIN"/>
    <property type="match status" value="1"/>
</dbReference>
<dbReference type="CDD" id="cd03257">
    <property type="entry name" value="ABC_NikE_OppD_transporters"/>
    <property type="match status" value="1"/>
</dbReference>
<dbReference type="Pfam" id="PF08352">
    <property type="entry name" value="oligo_HPY"/>
    <property type="match status" value="1"/>
</dbReference>
<keyword evidence="12" id="KW-1185">Reference proteome</keyword>
<evidence type="ECO:0000313" key="10">
    <source>
        <dbReference type="EMBL" id="SEL42221.1"/>
    </source>
</evidence>
<dbReference type="InterPro" id="IPR050319">
    <property type="entry name" value="ABC_transp_ATP-bind"/>
</dbReference>
<dbReference type="InterPro" id="IPR013563">
    <property type="entry name" value="Oligopep_ABC_C"/>
</dbReference>
<name>A0A1H7Q248_9LACT</name>
<feature type="region of interest" description="Disordered" evidence="7">
    <location>
        <begin position="309"/>
        <end position="330"/>
    </location>
</feature>
<dbReference type="EMBL" id="FOBL01000001">
    <property type="protein sequence ID" value="SEL42221.1"/>
    <property type="molecule type" value="Genomic_DNA"/>
</dbReference>
<sequence length="330" mass="37352">MAFLEVQNLKVHYPIRGGILNTIQDHVKAVDGVNLSIESGKTYGLVGESGSGKTTIGKTIIGLEKATAGKIIYEGENVTNKARSRKQKYANYNKDVQMIFQDATSSMNPKKRIIDVMAEPMQNYFDYTPQETKKRVAELLEIVGMNAEAMYKYPHEFSGGQRQRIGVARAVASDPKLIIADEPTSALDLSVQAQVLNFMRRIQKEYGLSYLFISHDLGVVQHMSDDIAIMHRGRFVEQGSKENIYNNPQHIYTKRLLSAIPDMDPTTRDAHKVERQRVEAEYDAQETEYYDPKGRVYDLQRFDEDHYVALKPEEPNASLQNEKVNRGGGN</sequence>
<protein>
    <submittedName>
        <fullName evidence="9">ABC transporter ATP-binding protein</fullName>
    </submittedName>
    <submittedName>
        <fullName evidence="10">Peptide/nickel transport system ATP-binding protein</fullName>
    </submittedName>
</protein>
<dbReference type="SMART" id="SM00382">
    <property type="entry name" value="AAA"/>
    <property type="match status" value="1"/>
</dbReference>
<dbReference type="GO" id="GO:0016887">
    <property type="term" value="F:ATP hydrolysis activity"/>
    <property type="evidence" value="ECO:0007669"/>
    <property type="project" value="InterPro"/>
</dbReference>
<dbReference type="Gene3D" id="3.40.50.300">
    <property type="entry name" value="P-loop containing nucleotide triphosphate hydrolases"/>
    <property type="match status" value="1"/>
</dbReference>
<reference evidence="9 12" key="2">
    <citation type="submission" date="2019-07" db="EMBL/GenBank/DDBJ databases">
        <title>Whole genome shotgun sequence of Alkalibacterium putridalgicola NBRC 103243.</title>
        <authorList>
            <person name="Hosoyama A."/>
            <person name="Uohara A."/>
            <person name="Ohji S."/>
            <person name="Ichikawa N."/>
        </authorList>
    </citation>
    <scope>NUCLEOTIDE SEQUENCE [LARGE SCALE GENOMIC DNA]</scope>
    <source>
        <strain evidence="9 12">NBRC 103243</strain>
    </source>
</reference>
<evidence type="ECO:0000256" key="4">
    <source>
        <dbReference type="ARBA" id="ARBA00022840"/>
    </source>
</evidence>
<dbReference type="GO" id="GO:0015031">
    <property type="term" value="P:protein transport"/>
    <property type="evidence" value="ECO:0007669"/>
    <property type="project" value="UniProtKB-KW"/>
</dbReference>
<dbReference type="GO" id="GO:0055085">
    <property type="term" value="P:transmembrane transport"/>
    <property type="evidence" value="ECO:0007669"/>
    <property type="project" value="UniProtKB-ARBA"/>
</dbReference>
<accession>A0A1H7Q248</accession>
<evidence type="ECO:0000256" key="6">
    <source>
        <dbReference type="ARBA" id="ARBA00022927"/>
    </source>
</evidence>
<dbReference type="Proteomes" id="UP000198548">
    <property type="component" value="Unassembled WGS sequence"/>
</dbReference>
<dbReference type="STRING" id="426703.SAMN04488100_101103"/>
<dbReference type="EMBL" id="BJUX01000001">
    <property type="protein sequence ID" value="GEK88063.1"/>
    <property type="molecule type" value="Genomic_DNA"/>
</dbReference>
<reference evidence="10 11" key="1">
    <citation type="submission" date="2016-10" db="EMBL/GenBank/DDBJ databases">
        <authorList>
            <person name="de Groot N.N."/>
        </authorList>
    </citation>
    <scope>NUCLEOTIDE SEQUENCE [LARGE SCALE GENOMIC DNA]</scope>
    <source>
        <strain evidence="10 11">DSM 19182</strain>
    </source>
</reference>
<dbReference type="Proteomes" id="UP000321425">
    <property type="component" value="Unassembled WGS sequence"/>
</dbReference>
<dbReference type="InterPro" id="IPR003593">
    <property type="entry name" value="AAA+_ATPase"/>
</dbReference>
<keyword evidence="6" id="KW-0653">Protein transport</keyword>
<dbReference type="RefSeq" id="WP_091485901.1">
    <property type="nucleotide sequence ID" value="NZ_BJUX01000001.1"/>
</dbReference>
<dbReference type="OrthoDB" id="9802264at2"/>
<evidence type="ECO:0000313" key="12">
    <source>
        <dbReference type="Proteomes" id="UP000321425"/>
    </source>
</evidence>
<evidence type="ECO:0000259" key="8">
    <source>
        <dbReference type="PROSITE" id="PS50893"/>
    </source>
</evidence>
<evidence type="ECO:0000313" key="11">
    <source>
        <dbReference type="Proteomes" id="UP000198548"/>
    </source>
</evidence>
<dbReference type="PROSITE" id="PS00211">
    <property type="entry name" value="ABC_TRANSPORTER_1"/>
    <property type="match status" value="1"/>
</dbReference>
<dbReference type="GO" id="GO:0015833">
    <property type="term" value="P:peptide transport"/>
    <property type="evidence" value="ECO:0007669"/>
    <property type="project" value="UniProtKB-KW"/>
</dbReference>
<dbReference type="InterPro" id="IPR003439">
    <property type="entry name" value="ABC_transporter-like_ATP-bd"/>
</dbReference>
<evidence type="ECO:0000256" key="7">
    <source>
        <dbReference type="SAM" id="MobiDB-lite"/>
    </source>
</evidence>
<dbReference type="InterPro" id="IPR017871">
    <property type="entry name" value="ABC_transporter-like_CS"/>
</dbReference>
<evidence type="ECO:0000256" key="5">
    <source>
        <dbReference type="ARBA" id="ARBA00022856"/>
    </source>
</evidence>
<gene>
    <name evidence="9" type="primary">oppF</name>
    <name evidence="9" type="ORF">APU01nite_01020</name>
    <name evidence="10" type="ORF">SAMN04488100_101103</name>
</gene>
<keyword evidence="3" id="KW-0547">Nucleotide-binding</keyword>
<dbReference type="InterPro" id="IPR027417">
    <property type="entry name" value="P-loop_NTPase"/>
</dbReference>
<feature type="domain" description="ABC transporter" evidence="8">
    <location>
        <begin position="4"/>
        <end position="257"/>
    </location>
</feature>
<dbReference type="FunFam" id="3.40.50.300:FF:000016">
    <property type="entry name" value="Oligopeptide ABC transporter ATP-binding component"/>
    <property type="match status" value="1"/>
</dbReference>
<dbReference type="GO" id="GO:0005524">
    <property type="term" value="F:ATP binding"/>
    <property type="evidence" value="ECO:0007669"/>
    <property type="project" value="UniProtKB-KW"/>
</dbReference>
<evidence type="ECO:0000313" key="9">
    <source>
        <dbReference type="EMBL" id="GEK88063.1"/>
    </source>
</evidence>
<proteinExistence type="inferred from homology"/>
<evidence type="ECO:0000256" key="1">
    <source>
        <dbReference type="ARBA" id="ARBA00005417"/>
    </source>
</evidence>
<dbReference type="PANTHER" id="PTHR43776">
    <property type="entry name" value="TRANSPORT ATP-BINDING PROTEIN"/>
    <property type="match status" value="1"/>
</dbReference>
<dbReference type="PROSITE" id="PS50893">
    <property type="entry name" value="ABC_TRANSPORTER_2"/>
    <property type="match status" value="1"/>
</dbReference>
<dbReference type="AlphaFoldDB" id="A0A1H7Q248"/>
<organism evidence="10 11">
    <name type="scientific">Alkalibacterium putridalgicola</name>
    <dbReference type="NCBI Taxonomy" id="426703"/>
    <lineage>
        <taxon>Bacteria</taxon>
        <taxon>Bacillati</taxon>
        <taxon>Bacillota</taxon>
        <taxon>Bacilli</taxon>
        <taxon>Lactobacillales</taxon>
        <taxon>Carnobacteriaceae</taxon>
        <taxon>Alkalibacterium</taxon>
    </lineage>
</organism>
<evidence type="ECO:0000256" key="2">
    <source>
        <dbReference type="ARBA" id="ARBA00022448"/>
    </source>
</evidence>
<keyword evidence="5" id="KW-0571">Peptide transport</keyword>
<keyword evidence="2" id="KW-0813">Transport</keyword>
<keyword evidence="4 10" id="KW-0067">ATP-binding</keyword>
<evidence type="ECO:0000256" key="3">
    <source>
        <dbReference type="ARBA" id="ARBA00022741"/>
    </source>
</evidence>
<dbReference type="SUPFAM" id="SSF52540">
    <property type="entry name" value="P-loop containing nucleoside triphosphate hydrolases"/>
    <property type="match status" value="1"/>
</dbReference>